<keyword evidence="8 11" id="KW-0238">DNA-binding</keyword>
<gene>
    <name evidence="11" type="primary">whiB</name>
    <name evidence="14" type="ORF">AQJ11_43005</name>
</gene>
<reference evidence="14 15" key="1">
    <citation type="submission" date="2015-10" db="EMBL/GenBank/DDBJ databases">
        <title>Draft genome sequence of Streptomyces corchorusii DSM 40340, type strain for the species Streptomyces corchorusii.</title>
        <authorList>
            <person name="Ruckert C."/>
            <person name="Winkler A."/>
            <person name="Kalinowski J."/>
            <person name="Kampfer P."/>
            <person name="Glaeser S."/>
        </authorList>
    </citation>
    <scope>NUCLEOTIDE SEQUENCE [LARGE SCALE GENOMIC DNA]</scope>
    <source>
        <strain evidence="14 15">DSM 40340</strain>
    </source>
</reference>
<evidence type="ECO:0000256" key="9">
    <source>
        <dbReference type="ARBA" id="ARBA00023157"/>
    </source>
</evidence>
<keyword evidence="5 11" id="KW-0408">Iron</keyword>
<proteinExistence type="inferred from homology"/>
<keyword evidence="10 11" id="KW-0804">Transcription</keyword>
<dbReference type="RefSeq" id="WP_059267088.1">
    <property type="nucleotide sequence ID" value="NZ_KQ948380.1"/>
</dbReference>
<dbReference type="InterPro" id="IPR034768">
    <property type="entry name" value="4FE4S_WBL"/>
</dbReference>
<dbReference type="GO" id="GO:0005737">
    <property type="term" value="C:cytoplasm"/>
    <property type="evidence" value="ECO:0007669"/>
    <property type="project" value="UniProtKB-SubCell"/>
</dbReference>
<dbReference type="GO" id="GO:0045892">
    <property type="term" value="P:negative regulation of DNA-templated transcription"/>
    <property type="evidence" value="ECO:0007669"/>
    <property type="project" value="TreeGrafter"/>
</dbReference>
<dbReference type="EMBL" id="LMWP01000071">
    <property type="protein sequence ID" value="KUN15511.1"/>
    <property type="molecule type" value="Genomic_DNA"/>
</dbReference>
<sequence length="88" mass="9755">MDWRERALCQGEDPDLFFPIGNINSGPLAIQTDEAKSVCRRCPVREQCLAWAVHADPVEGIWGGTTEGERRAMRRRTARTPGATETAA</sequence>
<dbReference type="GO" id="GO:0051539">
    <property type="term" value="F:4 iron, 4 sulfur cluster binding"/>
    <property type="evidence" value="ECO:0007669"/>
    <property type="project" value="UniProtKB-UniRule"/>
</dbReference>
<feature type="binding site" evidence="11">
    <location>
        <position position="42"/>
    </location>
    <ligand>
        <name>[4Fe-4S] cluster</name>
        <dbReference type="ChEBI" id="CHEBI:49883"/>
    </ligand>
</feature>
<evidence type="ECO:0000256" key="3">
    <source>
        <dbReference type="ARBA" id="ARBA00022485"/>
    </source>
</evidence>
<evidence type="ECO:0000256" key="5">
    <source>
        <dbReference type="ARBA" id="ARBA00023004"/>
    </source>
</evidence>
<evidence type="ECO:0000256" key="6">
    <source>
        <dbReference type="ARBA" id="ARBA00023014"/>
    </source>
</evidence>
<evidence type="ECO:0000256" key="4">
    <source>
        <dbReference type="ARBA" id="ARBA00022723"/>
    </source>
</evidence>
<keyword evidence="9 11" id="KW-1015">Disulfide bond</keyword>
<keyword evidence="4 11" id="KW-0479">Metal-binding</keyword>
<dbReference type="AlphaFoldDB" id="A0A101PPY3"/>
<dbReference type="PANTHER" id="PTHR38839">
    <property type="entry name" value="TRANSCRIPTIONAL REGULATOR WHID-RELATED"/>
    <property type="match status" value="1"/>
</dbReference>
<evidence type="ECO:0000256" key="7">
    <source>
        <dbReference type="ARBA" id="ARBA00023015"/>
    </source>
</evidence>
<keyword evidence="3 11" id="KW-0004">4Fe-4S</keyword>
<name>A0A101PPY3_STRCK</name>
<feature type="compositionally biased region" description="Low complexity" evidence="12">
    <location>
        <begin position="79"/>
        <end position="88"/>
    </location>
</feature>
<feature type="domain" description="4Fe-4S Wbl-type" evidence="13">
    <location>
        <begin position="8"/>
        <end position="72"/>
    </location>
</feature>
<dbReference type="HAMAP" id="MF_01479">
    <property type="entry name" value="WhiB"/>
    <property type="match status" value="1"/>
</dbReference>
<evidence type="ECO:0000256" key="1">
    <source>
        <dbReference type="ARBA" id="ARBA00004496"/>
    </source>
</evidence>
<evidence type="ECO:0000259" key="13">
    <source>
        <dbReference type="PROSITE" id="PS51674"/>
    </source>
</evidence>
<evidence type="ECO:0000256" key="11">
    <source>
        <dbReference type="HAMAP-Rule" id="MF_01479"/>
    </source>
</evidence>
<feature type="binding site" evidence="11">
    <location>
        <position position="39"/>
    </location>
    <ligand>
        <name>[4Fe-4S] cluster</name>
        <dbReference type="ChEBI" id="CHEBI:49883"/>
    </ligand>
</feature>
<evidence type="ECO:0000313" key="14">
    <source>
        <dbReference type="EMBL" id="KUN15511.1"/>
    </source>
</evidence>
<keyword evidence="15" id="KW-1185">Reference proteome</keyword>
<dbReference type="GO" id="GO:0035731">
    <property type="term" value="F:dinitrosyl-iron complex binding"/>
    <property type="evidence" value="ECO:0007669"/>
    <property type="project" value="UniProtKB-UniRule"/>
</dbReference>
<dbReference type="GO" id="GO:0046872">
    <property type="term" value="F:metal ion binding"/>
    <property type="evidence" value="ECO:0007669"/>
    <property type="project" value="UniProtKB-KW"/>
</dbReference>
<keyword evidence="11" id="KW-0963">Cytoplasm</keyword>
<evidence type="ECO:0000256" key="2">
    <source>
        <dbReference type="ARBA" id="ARBA00006597"/>
    </source>
</evidence>
<evidence type="ECO:0000313" key="15">
    <source>
        <dbReference type="Proteomes" id="UP000053398"/>
    </source>
</evidence>
<comment type="function">
    <text evidence="11">Acts as a transcriptional regulator. Probably redox-responsive. The apo- but not holo-form probably binds DNA.</text>
</comment>
<dbReference type="Proteomes" id="UP000053398">
    <property type="component" value="Unassembled WGS sequence"/>
</dbReference>
<evidence type="ECO:0000256" key="10">
    <source>
        <dbReference type="ARBA" id="ARBA00023163"/>
    </source>
</evidence>
<dbReference type="GO" id="GO:0003677">
    <property type="term" value="F:DNA binding"/>
    <property type="evidence" value="ECO:0007669"/>
    <property type="project" value="UniProtKB-UniRule"/>
</dbReference>
<dbReference type="InterPro" id="IPR003482">
    <property type="entry name" value="Whib"/>
</dbReference>
<feature type="binding site" evidence="11">
    <location>
        <position position="9"/>
    </location>
    <ligand>
        <name>[4Fe-4S] cluster</name>
        <dbReference type="ChEBI" id="CHEBI:49883"/>
    </ligand>
</feature>
<dbReference type="PROSITE" id="PS51674">
    <property type="entry name" value="4FE4S_WBL"/>
    <property type="match status" value="1"/>
</dbReference>
<comment type="similarity">
    <text evidence="2 11">Belongs to the WhiB family.</text>
</comment>
<comment type="PTM">
    <text evidence="11">The Fe-S cluster can be nitrosylated by nitric oxide (NO).</text>
</comment>
<dbReference type="PANTHER" id="PTHR38839:SF6">
    <property type="entry name" value="TRANSCRIPTIONAL REGULATOR WHIB1"/>
    <property type="match status" value="1"/>
</dbReference>
<evidence type="ECO:0000256" key="8">
    <source>
        <dbReference type="ARBA" id="ARBA00023125"/>
    </source>
</evidence>
<accession>A0A101PPY3</accession>
<comment type="subcellular location">
    <subcellularLocation>
        <location evidence="1 11">Cytoplasm</location>
    </subcellularLocation>
</comment>
<dbReference type="GO" id="GO:0047134">
    <property type="term" value="F:protein-disulfide reductase [NAD(P)H] activity"/>
    <property type="evidence" value="ECO:0007669"/>
    <property type="project" value="TreeGrafter"/>
</dbReference>
<comment type="caution">
    <text evidence="14">The sequence shown here is derived from an EMBL/GenBank/DDBJ whole genome shotgun (WGS) entry which is preliminary data.</text>
</comment>
<dbReference type="GO" id="GO:0045454">
    <property type="term" value="P:cell redox homeostasis"/>
    <property type="evidence" value="ECO:0007669"/>
    <property type="project" value="TreeGrafter"/>
</dbReference>
<comment type="cofactor">
    <cofactor evidence="11">
        <name>[4Fe-4S] cluster</name>
        <dbReference type="ChEBI" id="CHEBI:49883"/>
    </cofactor>
    <text evidence="11">Binds 1 [4Fe-4S] cluster per subunit. Following nitrosylation of the [4Fe-4S] cluster binds 1 [4Fe-8(NO)] cluster per subunit.</text>
</comment>
<protein>
    <recommendedName>
        <fullName evidence="11">Transcriptional regulator WhiB</fullName>
    </recommendedName>
</protein>
<comment type="PTM">
    <text evidence="11">Upon Fe-S cluster removal intramolecular disulfide bonds are formed.</text>
</comment>
<organism evidence="14 15">
    <name type="scientific">Streptomyces corchorusii</name>
    <name type="common">Streptomyces chibaensis</name>
    <dbReference type="NCBI Taxonomy" id="1903"/>
    <lineage>
        <taxon>Bacteria</taxon>
        <taxon>Bacillati</taxon>
        <taxon>Actinomycetota</taxon>
        <taxon>Actinomycetes</taxon>
        <taxon>Kitasatosporales</taxon>
        <taxon>Streptomycetaceae</taxon>
        <taxon>Streptomyces</taxon>
    </lineage>
</organism>
<keyword evidence="6 11" id="KW-0411">Iron-sulfur</keyword>
<evidence type="ECO:0000256" key="12">
    <source>
        <dbReference type="SAM" id="MobiDB-lite"/>
    </source>
</evidence>
<feature type="region of interest" description="Disordered" evidence="12">
    <location>
        <begin position="62"/>
        <end position="88"/>
    </location>
</feature>
<feature type="binding site" evidence="11">
    <location>
        <position position="48"/>
    </location>
    <ligand>
        <name>[4Fe-4S] cluster</name>
        <dbReference type="ChEBI" id="CHEBI:49883"/>
    </ligand>
</feature>
<dbReference type="Pfam" id="PF02467">
    <property type="entry name" value="Whib"/>
    <property type="match status" value="1"/>
</dbReference>
<keyword evidence="7 11" id="KW-0805">Transcription regulation</keyword>